<dbReference type="GO" id="GO:0005886">
    <property type="term" value="C:plasma membrane"/>
    <property type="evidence" value="ECO:0007669"/>
    <property type="project" value="TreeGrafter"/>
</dbReference>
<evidence type="ECO:0000313" key="15">
    <source>
        <dbReference type="Proteomes" id="UP000320393"/>
    </source>
</evidence>
<keyword evidence="3" id="KW-0808">Transferase</keyword>
<reference evidence="14 15" key="1">
    <citation type="journal article" date="2019" name="Nat. Microbiol.">
        <title>Mediterranean grassland soil C-N compound turnover is dependent on rainfall and depth, and is mediated by genomically divergent microorganisms.</title>
        <authorList>
            <person name="Diamond S."/>
            <person name="Andeer P.F."/>
            <person name="Li Z."/>
            <person name="Crits-Christoph A."/>
            <person name="Burstein D."/>
            <person name="Anantharaman K."/>
            <person name="Lane K.R."/>
            <person name="Thomas B.C."/>
            <person name="Pan C."/>
            <person name="Northen T.R."/>
            <person name="Banfield J.F."/>
        </authorList>
    </citation>
    <scope>NUCLEOTIDE SEQUENCE [LARGE SCALE GENOMIC DNA]</scope>
    <source>
        <strain evidence="14">NP_5</strain>
    </source>
</reference>
<evidence type="ECO:0000256" key="7">
    <source>
        <dbReference type="ARBA" id="ARBA00022840"/>
    </source>
</evidence>
<name>A0A537LUQ0_9BACT</name>
<proteinExistence type="predicted"/>
<dbReference type="Gene3D" id="3.30.450.40">
    <property type="match status" value="1"/>
</dbReference>
<comment type="subcellular location">
    <subcellularLocation>
        <location evidence="1">Membrane</location>
        <topology evidence="1">Multi-pass membrane protein</topology>
    </subcellularLocation>
</comment>
<keyword evidence="8 11" id="KW-1133">Transmembrane helix</keyword>
<keyword evidence="7" id="KW-0067">ATP-binding</keyword>
<dbReference type="InterPro" id="IPR003018">
    <property type="entry name" value="GAF"/>
</dbReference>
<dbReference type="GO" id="GO:0005524">
    <property type="term" value="F:ATP binding"/>
    <property type="evidence" value="ECO:0007669"/>
    <property type="project" value="UniProtKB-KW"/>
</dbReference>
<feature type="transmembrane region" description="Helical" evidence="11">
    <location>
        <begin position="47"/>
        <end position="65"/>
    </location>
</feature>
<dbReference type="Proteomes" id="UP000320393">
    <property type="component" value="Unassembled WGS sequence"/>
</dbReference>
<evidence type="ECO:0000256" key="11">
    <source>
        <dbReference type="SAM" id="Phobius"/>
    </source>
</evidence>
<dbReference type="Pfam" id="PF13493">
    <property type="entry name" value="DUF4118"/>
    <property type="match status" value="1"/>
</dbReference>
<feature type="domain" description="GAF" evidence="12">
    <location>
        <begin position="130"/>
        <end position="246"/>
    </location>
</feature>
<dbReference type="AlphaFoldDB" id="A0A537LUQ0"/>
<keyword evidence="6" id="KW-0418">Kinase</keyword>
<gene>
    <name evidence="14" type="ORF">E6H02_06630</name>
</gene>
<evidence type="ECO:0000256" key="9">
    <source>
        <dbReference type="ARBA" id="ARBA00023012"/>
    </source>
</evidence>
<keyword evidence="4 11" id="KW-0812">Transmembrane</keyword>
<keyword evidence="9" id="KW-0902">Two-component regulatory system</keyword>
<dbReference type="PANTHER" id="PTHR45569">
    <property type="entry name" value="SENSOR PROTEIN KDPD"/>
    <property type="match status" value="1"/>
</dbReference>
<evidence type="ECO:0000256" key="10">
    <source>
        <dbReference type="ARBA" id="ARBA00023136"/>
    </source>
</evidence>
<dbReference type="InterPro" id="IPR025201">
    <property type="entry name" value="KdpD_TM"/>
</dbReference>
<dbReference type="InterPro" id="IPR038318">
    <property type="entry name" value="KdpD_sf"/>
</dbReference>
<comment type="caution">
    <text evidence="14">The sequence shown here is derived from an EMBL/GenBank/DDBJ whole genome shotgun (WGS) entry which is preliminary data.</text>
</comment>
<evidence type="ECO:0000256" key="6">
    <source>
        <dbReference type="ARBA" id="ARBA00022777"/>
    </source>
</evidence>
<dbReference type="Gene3D" id="1.20.120.620">
    <property type="entry name" value="Backbone structure of the membrane domain of e. Coli histidine kinase receptor kdpd"/>
    <property type="match status" value="1"/>
</dbReference>
<feature type="transmembrane region" description="Helical" evidence="11">
    <location>
        <begin position="77"/>
        <end position="97"/>
    </location>
</feature>
<protein>
    <submittedName>
        <fullName evidence="14">DUF4118 domain-containing protein</fullName>
    </submittedName>
</protein>
<dbReference type="SUPFAM" id="SSF55781">
    <property type="entry name" value="GAF domain-like"/>
    <property type="match status" value="1"/>
</dbReference>
<evidence type="ECO:0000256" key="4">
    <source>
        <dbReference type="ARBA" id="ARBA00022692"/>
    </source>
</evidence>
<keyword evidence="5" id="KW-0547">Nucleotide-binding</keyword>
<dbReference type="PANTHER" id="PTHR45569:SF1">
    <property type="entry name" value="SENSOR PROTEIN KDPD"/>
    <property type="match status" value="1"/>
</dbReference>
<dbReference type="GO" id="GO:0000155">
    <property type="term" value="F:phosphorelay sensor kinase activity"/>
    <property type="evidence" value="ECO:0007669"/>
    <property type="project" value="TreeGrafter"/>
</dbReference>
<keyword evidence="10 11" id="KW-0472">Membrane</keyword>
<evidence type="ECO:0000259" key="13">
    <source>
        <dbReference type="Pfam" id="PF13493"/>
    </source>
</evidence>
<dbReference type="InterPro" id="IPR052023">
    <property type="entry name" value="Histidine_kinase_KdpD"/>
</dbReference>
<evidence type="ECO:0000256" key="3">
    <source>
        <dbReference type="ARBA" id="ARBA00022679"/>
    </source>
</evidence>
<feature type="domain" description="Sensor protein KdpD transmembrane" evidence="13">
    <location>
        <begin position="4"/>
        <end position="107"/>
    </location>
</feature>
<evidence type="ECO:0000256" key="1">
    <source>
        <dbReference type="ARBA" id="ARBA00004141"/>
    </source>
</evidence>
<keyword evidence="2" id="KW-0597">Phosphoprotein</keyword>
<evidence type="ECO:0000256" key="8">
    <source>
        <dbReference type="ARBA" id="ARBA00022989"/>
    </source>
</evidence>
<accession>A0A537LUQ0</accession>
<dbReference type="InterPro" id="IPR029016">
    <property type="entry name" value="GAF-like_dom_sf"/>
</dbReference>
<organism evidence="14 15">
    <name type="scientific">Candidatus Segetimicrobium genomatis</name>
    <dbReference type="NCBI Taxonomy" id="2569760"/>
    <lineage>
        <taxon>Bacteria</taxon>
        <taxon>Bacillati</taxon>
        <taxon>Candidatus Sysuimicrobiota</taxon>
        <taxon>Candidatus Sysuimicrobiia</taxon>
        <taxon>Candidatus Sysuimicrobiales</taxon>
        <taxon>Candidatus Segetimicrobiaceae</taxon>
        <taxon>Candidatus Segetimicrobium</taxon>
    </lineage>
</organism>
<dbReference type="Pfam" id="PF13492">
    <property type="entry name" value="GAF_3"/>
    <property type="match status" value="1"/>
</dbReference>
<dbReference type="EMBL" id="VBAM01000212">
    <property type="protein sequence ID" value="TMJ11734.1"/>
    <property type="molecule type" value="Genomic_DNA"/>
</dbReference>
<evidence type="ECO:0000256" key="2">
    <source>
        <dbReference type="ARBA" id="ARBA00022553"/>
    </source>
</evidence>
<evidence type="ECO:0000259" key="12">
    <source>
        <dbReference type="Pfam" id="PF13492"/>
    </source>
</evidence>
<evidence type="ECO:0000313" key="14">
    <source>
        <dbReference type="EMBL" id="TMJ11734.1"/>
    </source>
</evidence>
<evidence type="ECO:0000256" key="5">
    <source>
        <dbReference type="ARBA" id="ARBA00022741"/>
    </source>
</evidence>
<sequence>MRGYIRAALVMAACAAGGTVLMAWLSLTDIAMLHLIGVGVVASRATRRQAAFAALLSVALFDFFFVPPRFAFTVADLHYVVTFGVMLVTALVISWLAQRVREEAVATEVRDRGTAALSPLSAELLGTDTLDDVIAIISRQVRAAFGADVRVLLREPGGRLAPVGGSSPDDPLDRDVAQWAFQSWEAAGVGTTHFPKARSAYLPLVGTHGRLGVLELRPDDPARLCEPAVRWLMQTFAAQAALALERTLPAGSRPPQVPPEASAA</sequence>